<name>A0A0E9VD66_ANGAN</name>
<organism evidence="1">
    <name type="scientific">Anguilla anguilla</name>
    <name type="common">European freshwater eel</name>
    <name type="synonym">Muraena anguilla</name>
    <dbReference type="NCBI Taxonomy" id="7936"/>
    <lineage>
        <taxon>Eukaryota</taxon>
        <taxon>Metazoa</taxon>
        <taxon>Chordata</taxon>
        <taxon>Craniata</taxon>
        <taxon>Vertebrata</taxon>
        <taxon>Euteleostomi</taxon>
        <taxon>Actinopterygii</taxon>
        <taxon>Neopterygii</taxon>
        <taxon>Teleostei</taxon>
        <taxon>Anguilliformes</taxon>
        <taxon>Anguillidae</taxon>
        <taxon>Anguilla</taxon>
    </lineage>
</organism>
<dbReference type="AlphaFoldDB" id="A0A0E9VD66"/>
<sequence length="29" mass="3561">MLFLQCWQNVSQLLQVRKCSDHFWENHLG</sequence>
<proteinExistence type="predicted"/>
<reference evidence="1" key="1">
    <citation type="submission" date="2014-11" db="EMBL/GenBank/DDBJ databases">
        <authorList>
            <person name="Amaro Gonzalez C."/>
        </authorList>
    </citation>
    <scope>NUCLEOTIDE SEQUENCE</scope>
</reference>
<reference evidence="1" key="2">
    <citation type="journal article" date="2015" name="Fish Shellfish Immunol.">
        <title>Early steps in the European eel (Anguilla anguilla)-Vibrio vulnificus interaction in the gills: Role of the RtxA13 toxin.</title>
        <authorList>
            <person name="Callol A."/>
            <person name="Pajuelo D."/>
            <person name="Ebbesson L."/>
            <person name="Teles M."/>
            <person name="MacKenzie S."/>
            <person name="Amaro C."/>
        </authorList>
    </citation>
    <scope>NUCLEOTIDE SEQUENCE</scope>
</reference>
<dbReference type="EMBL" id="GBXM01033419">
    <property type="protein sequence ID" value="JAH75158.1"/>
    <property type="molecule type" value="Transcribed_RNA"/>
</dbReference>
<protein>
    <submittedName>
        <fullName evidence="1">Uncharacterized protein</fullName>
    </submittedName>
</protein>
<accession>A0A0E9VD66</accession>
<evidence type="ECO:0000313" key="1">
    <source>
        <dbReference type="EMBL" id="JAH75158.1"/>
    </source>
</evidence>